<dbReference type="SUPFAM" id="SSF47413">
    <property type="entry name" value="lambda repressor-like DNA-binding domains"/>
    <property type="match status" value="1"/>
</dbReference>
<dbReference type="GO" id="GO:0003677">
    <property type="term" value="F:DNA binding"/>
    <property type="evidence" value="ECO:0007669"/>
    <property type="project" value="InterPro"/>
</dbReference>
<gene>
    <name evidence="2" type="ORF">D7231_17755</name>
</gene>
<dbReference type="Proteomes" id="UP000270343">
    <property type="component" value="Unassembled WGS sequence"/>
</dbReference>
<protein>
    <submittedName>
        <fullName evidence="2">XRE family transcriptional regulator</fullName>
    </submittedName>
</protein>
<sequence>MRGMSDHLTFGERVRFYRKRRKLTQSELGQLLNRSENWVYRVETDRLSVNSVKQLTSIAEALRVHVEDLQGSPTLLEDQDGHRASVPVIRAALMQSRRLSGSLFDNREVPRLERMSAQVGQAWELYQASEYANLGSKLPDLLADSRLAVHTFSAGPQKDEALRGFALTLHLAAVYLRKLGETNLAWKAVDEGDVAADELGDPAVVMTLRRGVAHVQLGAGLPEDAVRVTLTAPGEVPSGWWTSSPLALSVYGTLFLNGAVAAARIEDQADQSLTNEMLAKAQDAADRLGSDRNEMWTSFGPANVKIHRLATALEFEDIGSAVAIASDMRGVGPGLPVERQARLRLDIARAFGEAGRTDDAVDNLKRAFQKAPEQIRAHEFARDLAKRLRKRSQRRDMQELAVRLGAVK</sequence>
<dbReference type="EMBL" id="RBAM01000007">
    <property type="protein sequence ID" value="RKN70755.1"/>
    <property type="molecule type" value="Genomic_DNA"/>
</dbReference>
<reference evidence="2 3" key="1">
    <citation type="journal article" date="2015" name="Antonie Van Leeuwenhoek">
        <title>Streptomyces klenkii sp. nov., isolated from deep marine sediment.</title>
        <authorList>
            <person name="Veyisoglu A."/>
            <person name="Sahin N."/>
        </authorList>
    </citation>
    <scope>NUCLEOTIDE SEQUENCE [LARGE SCALE GENOMIC DNA]</scope>
    <source>
        <strain evidence="2 3">KCTC 29202</strain>
    </source>
</reference>
<evidence type="ECO:0000313" key="3">
    <source>
        <dbReference type="Proteomes" id="UP000270343"/>
    </source>
</evidence>
<dbReference type="Pfam" id="PF13560">
    <property type="entry name" value="HTH_31"/>
    <property type="match status" value="1"/>
</dbReference>
<dbReference type="AlphaFoldDB" id="A0A3B0BBV3"/>
<accession>A0A3B0BBV3</accession>
<proteinExistence type="predicted"/>
<dbReference type="Gene3D" id="1.10.260.40">
    <property type="entry name" value="lambda repressor-like DNA-binding domains"/>
    <property type="match status" value="1"/>
</dbReference>
<organism evidence="2 3">
    <name type="scientific">Streptomyces klenkii</name>
    <dbReference type="NCBI Taxonomy" id="1420899"/>
    <lineage>
        <taxon>Bacteria</taxon>
        <taxon>Bacillati</taxon>
        <taxon>Actinomycetota</taxon>
        <taxon>Actinomycetes</taxon>
        <taxon>Kitasatosporales</taxon>
        <taxon>Streptomycetaceae</taxon>
        <taxon>Streptomyces</taxon>
    </lineage>
</organism>
<dbReference type="SMART" id="SM00530">
    <property type="entry name" value="HTH_XRE"/>
    <property type="match status" value="1"/>
</dbReference>
<feature type="domain" description="HTH cro/C1-type" evidence="1">
    <location>
        <begin position="14"/>
        <end position="69"/>
    </location>
</feature>
<dbReference type="InterPro" id="IPR010982">
    <property type="entry name" value="Lambda_DNA-bd_dom_sf"/>
</dbReference>
<dbReference type="OrthoDB" id="3504495at2"/>
<dbReference type="InterPro" id="IPR001387">
    <property type="entry name" value="Cro/C1-type_HTH"/>
</dbReference>
<dbReference type="CDD" id="cd00093">
    <property type="entry name" value="HTH_XRE"/>
    <property type="match status" value="1"/>
</dbReference>
<evidence type="ECO:0000313" key="2">
    <source>
        <dbReference type="EMBL" id="RKN70755.1"/>
    </source>
</evidence>
<dbReference type="PROSITE" id="PS50943">
    <property type="entry name" value="HTH_CROC1"/>
    <property type="match status" value="1"/>
</dbReference>
<evidence type="ECO:0000259" key="1">
    <source>
        <dbReference type="PROSITE" id="PS50943"/>
    </source>
</evidence>
<name>A0A3B0BBV3_9ACTN</name>
<comment type="caution">
    <text evidence="2">The sequence shown here is derived from an EMBL/GenBank/DDBJ whole genome shotgun (WGS) entry which is preliminary data.</text>
</comment>
<keyword evidence="3" id="KW-1185">Reference proteome</keyword>